<reference evidence="2 3" key="1">
    <citation type="submission" date="2019-04" db="EMBL/GenBank/DDBJ databases">
        <authorList>
            <person name="Feng G."/>
            <person name="Zhang J."/>
            <person name="Zhu H."/>
        </authorList>
    </citation>
    <scope>NUCLEOTIDE SEQUENCE [LARGE SCALE GENOMIC DNA]</scope>
    <source>
        <strain evidence="2 3">JCM 17223</strain>
    </source>
</reference>
<dbReference type="RefSeq" id="WP_135496454.1">
    <property type="nucleotide sequence ID" value="NZ_SRLD01000005.1"/>
</dbReference>
<dbReference type="Proteomes" id="UP000297739">
    <property type="component" value="Unassembled WGS sequence"/>
</dbReference>
<dbReference type="EMBL" id="SRLD01000005">
    <property type="protein sequence ID" value="TGE18941.1"/>
    <property type="molecule type" value="Genomic_DNA"/>
</dbReference>
<evidence type="ECO:0000256" key="1">
    <source>
        <dbReference type="SAM" id="SignalP"/>
    </source>
</evidence>
<dbReference type="AlphaFoldDB" id="A0A4Z0PNV6"/>
<protein>
    <submittedName>
        <fullName evidence="2">DUF2490 domain-containing protein</fullName>
    </submittedName>
</protein>
<comment type="caution">
    <text evidence="2">The sequence shown here is derived from an EMBL/GenBank/DDBJ whole genome shotgun (WGS) entry which is preliminary data.</text>
</comment>
<feature type="chain" id="PRO_5021252767" evidence="1">
    <location>
        <begin position="26"/>
        <end position="262"/>
    </location>
</feature>
<dbReference type="Pfam" id="PF10677">
    <property type="entry name" value="DUF2490"/>
    <property type="match status" value="1"/>
</dbReference>
<sequence>MHKQVLLSALATALVIAGSSPAARAQTPGSWGSWLIGTVLLPSTAERKWGGYAEVQARNNGVARQYFYNELKAGLSYDLDKNFTLMLAGGRYATSDYRDLRAGPLSVEKRVWLQMVLSQYMSRLKVEHRYRVEQRWFAYRADSSETRNRLRYRLNAFLPLNKQTITDNTVFLSVYDEIFINPKGPVLERNRVYAGVGYQFSRRLTVQAGWLHQANYSPAALTKGQLVPQRTAAKNNVVLAVVFRLPNRTGTPASEHLPSQQD</sequence>
<accession>A0A4Z0PNV6</accession>
<proteinExistence type="predicted"/>
<name>A0A4Z0PNV6_9BACT</name>
<gene>
    <name evidence="2" type="ORF">E5J99_04150</name>
</gene>
<feature type="signal peptide" evidence="1">
    <location>
        <begin position="1"/>
        <end position="25"/>
    </location>
</feature>
<evidence type="ECO:0000313" key="3">
    <source>
        <dbReference type="Proteomes" id="UP000297739"/>
    </source>
</evidence>
<dbReference type="InterPro" id="IPR019619">
    <property type="entry name" value="DUF2490"/>
</dbReference>
<organism evidence="2 3">
    <name type="scientific">Hymenobacter elongatus</name>
    <dbReference type="NCBI Taxonomy" id="877208"/>
    <lineage>
        <taxon>Bacteria</taxon>
        <taxon>Pseudomonadati</taxon>
        <taxon>Bacteroidota</taxon>
        <taxon>Cytophagia</taxon>
        <taxon>Cytophagales</taxon>
        <taxon>Hymenobacteraceae</taxon>
        <taxon>Hymenobacter</taxon>
    </lineage>
</organism>
<keyword evidence="3" id="KW-1185">Reference proteome</keyword>
<evidence type="ECO:0000313" key="2">
    <source>
        <dbReference type="EMBL" id="TGE18941.1"/>
    </source>
</evidence>
<dbReference type="OrthoDB" id="1118734at2"/>
<keyword evidence="1" id="KW-0732">Signal</keyword>